<feature type="domain" description="HTH araC/xylS-type" evidence="5">
    <location>
        <begin position="185"/>
        <end position="282"/>
    </location>
</feature>
<dbReference type="PATRIC" id="fig|299146.4.peg.1309"/>
<dbReference type="Gene3D" id="1.10.10.60">
    <property type="entry name" value="Homeodomain-like"/>
    <property type="match status" value="1"/>
</dbReference>
<feature type="region of interest" description="Disordered" evidence="4">
    <location>
        <begin position="118"/>
        <end position="153"/>
    </location>
</feature>
<dbReference type="InterPro" id="IPR050204">
    <property type="entry name" value="AraC_XylS_family_regulators"/>
</dbReference>
<evidence type="ECO:0000256" key="1">
    <source>
        <dbReference type="ARBA" id="ARBA00023015"/>
    </source>
</evidence>
<evidence type="ECO:0000256" key="4">
    <source>
        <dbReference type="SAM" id="MobiDB-lite"/>
    </source>
</evidence>
<dbReference type="GO" id="GO:0003700">
    <property type="term" value="F:DNA-binding transcription factor activity"/>
    <property type="evidence" value="ECO:0007669"/>
    <property type="project" value="InterPro"/>
</dbReference>
<name>A0A1A8ZCJ0_9ACTN</name>
<evidence type="ECO:0000256" key="2">
    <source>
        <dbReference type="ARBA" id="ARBA00023125"/>
    </source>
</evidence>
<dbReference type="OrthoDB" id="9815799at2"/>
<dbReference type="PANTHER" id="PTHR46796:SF15">
    <property type="entry name" value="BLL1074 PROTEIN"/>
    <property type="match status" value="1"/>
</dbReference>
<keyword evidence="2 6" id="KW-0238">DNA-binding</keyword>
<dbReference type="Proteomes" id="UP000198765">
    <property type="component" value="Chromosome I"/>
</dbReference>
<dbReference type="InterPro" id="IPR046532">
    <property type="entry name" value="DUF6597"/>
</dbReference>
<proteinExistence type="predicted"/>
<dbReference type="GO" id="GO:0043565">
    <property type="term" value="F:sequence-specific DNA binding"/>
    <property type="evidence" value="ECO:0007669"/>
    <property type="project" value="InterPro"/>
</dbReference>
<dbReference type="PANTHER" id="PTHR46796">
    <property type="entry name" value="HTH-TYPE TRANSCRIPTIONAL ACTIVATOR RHAS-RELATED"/>
    <property type="match status" value="1"/>
</dbReference>
<dbReference type="Pfam" id="PF20240">
    <property type="entry name" value="DUF6597"/>
    <property type="match status" value="1"/>
</dbReference>
<dbReference type="RefSeq" id="WP_091192281.1">
    <property type="nucleotide sequence ID" value="NZ_LT594324.1"/>
</dbReference>
<evidence type="ECO:0000256" key="3">
    <source>
        <dbReference type="ARBA" id="ARBA00023163"/>
    </source>
</evidence>
<accession>A0A1A8ZCJ0</accession>
<keyword evidence="3" id="KW-0804">Transcription</keyword>
<keyword evidence="7" id="KW-1185">Reference proteome</keyword>
<reference evidence="6 7" key="1">
    <citation type="submission" date="2016-06" db="EMBL/GenBank/DDBJ databases">
        <authorList>
            <person name="Kjaerup R.B."/>
            <person name="Dalgaard T.S."/>
            <person name="Juul-Madsen H.R."/>
        </authorList>
    </citation>
    <scope>NUCLEOTIDE SEQUENCE [LARGE SCALE GENOMIC DNA]</scope>
    <source>
        <strain evidence="6 7">DSM 45248</strain>
    </source>
</reference>
<dbReference type="SMART" id="SM00342">
    <property type="entry name" value="HTH_ARAC"/>
    <property type="match status" value="1"/>
</dbReference>
<dbReference type="Pfam" id="PF12833">
    <property type="entry name" value="HTH_18"/>
    <property type="match status" value="1"/>
</dbReference>
<dbReference type="PROSITE" id="PS01124">
    <property type="entry name" value="HTH_ARAC_FAMILY_2"/>
    <property type="match status" value="1"/>
</dbReference>
<gene>
    <name evidence="6" type="ORF">GA0070621_1265</name>
</gene>
<dbReference type="InterPro" id="IPR018062">
    <property type="entry name" value="HTH_AraC-typ_CS"/>
</dbReference>
<keyword evidence="1" id="KW-0805">Transcription regulation</keyword>
<evidence type="ECO:0000313" key="7">
    <source>
        <dbReference type="Proteomes" id="UP000198765"/>
    </source>
</evidence>
<dbReference type="AlphaFoldDB" id="A0A1A8ZCJ0"/>
<organism evidence="6 7">
    <name type="scientific">Micromonospora narathiwatensis</name>
    <dbReference type="NCBI Taxonomy" id="299146"/>
    <lineage>
        <taxon>Bacteria</taxon>
        <taxon>Bacillati</taxon>
        <taxon>Actinomycetota</taxon>
        <taxon>Actinomycetes</taxon>
        <taxon>Micromonosporales</taxon>
        <taxon>Micromonosporaceae</taxon>
        <taxon>Micromonospora</taxon>
    </lineage>
</organism>
<dbReference type="EMBL" id="LT594324">
    <property type="protein sequence ID" value="SBT41550.1"/>
    <property type="molecule type" value="Genomic_DNA"/>
</dbReference>
<dbReference type="InterPro" id="IPR018060">
    <property type="entry name" value="HTH_AraC"/>
</dbReference>
<protein>
    <submittedName>
        <fullName evidence="6">AraC-type DNA-binding protein</fullName>
    </submittedName>
</protein>
<sequence length="285" mass="28753">MYREGAAAGIPGAVVWESIAAGGAATRVLPDGCLDLLWSSRAGLLVAGPDRTAHLSGSAPGERWVGLRLPPGTGPAVLGVPADALRDRRVPLADLWGRAAVELADRLAVTVEADHPRRPGVADAAAPGRAGFSAGPPSPGRAGSSAGPAVPATGVAPDWPGRTEPVAAALEAVAVARLRAAGGPDPLGARVAARLAAGATVAATAAEVGLGARALHRRSRTLFGYGPKTLARILRMRRALDLARAGTPLAEVAALAGYADQAHLTREVKEFAGVSPTHLLPARHA</sequence>
<dbReference type="PROSITE" id="PS00041">
    <property type="entry name" value="HTH_ARAC_FAMILY_1"/>
    <property type="match status" value="1"/>
</dbReference>
<evidence type="ECO:0000313" key="6">
    <source>
        <dbReference type="EMBL" id="SBT41550.1"/>
    </source>
</evidence>
<evidence type="ECO:0000259" key="5">
    <source>
        <dbReference type="PROSITE" id="PS01124"/>
    </source>
</evidence>